<evidence type="ECO:0000256" key="17">
    <source>
        <dbReference type="RuleBase" id="RU004445"/>
    </source>
</evidence>
<evidence type="ECO:0000313" key="19">
    <source>
        <dbReference type="EMBL" id="GLV12723.1"/>
    </source>
</evidence>
<feature type="binding site" evidence="16">
    <location>
        <position position="224"/>
    </location>
    <ligand>
        <name>substrate</name>
    </ligand>
</feature>
<feature type="binding site" evidence="16">
    <location>
        <position position="99"/>
    </location>
    <ligand>
        <name>substrate</name>
    </ligand>
</feature>
<proteinExistence type="inferred from homology"/>
<feature type="binding site" evidence="16">
    <location>
        <position position="109"/>
    </location>
    <ligand>
        <name>substrate</name>
    </ligand>
</feature>
<evidence type="ECO:0000256" key="1">
    <source>
        <dbReference type="ARBA" id="ARBA00000624"/>
    </source>
</evidence>
<dbReference type="GO" id="GO:0000287">
    <property type="term" value="F:magnesium ion binding"/>
    <property type="evidence" value="ECO:0007669"/>
    <property type="project" value="InterPro"/>
</dbReference>
<feature type="binding site" evidence="16">
    <location>
        <begin position="282"/>
        <end position="294"/>
    </location>
    <ligand>
        <name>NAD(+)</name>
        <dbReference type="ChEBI" id="CHEBI:57540"/>
    </ligand>
</feature>
<comment type="similarity">
    <text evidence="5 16">Belongs to the isocitrate and isopropylmalate dehydrogenases family. LeuB type 1 subfamily.</text>
</comment>
<keyword evidence="8 16" id="KW-0963">Cytoplasm</keyword>
<dbReference type="InterPro" id="IPR024084">
    <property type="entry name" value="IsoPropMal-DH-like_dom"/>
</dbReference>
<feature type="binding site" evidence="16">
    <location>
        <position position="224"/>
    </location>
    <ligand>
        <name>Mg(2+)</name>
        <dbReference type="ChEBI" id="CHEBI:18420"/>
    </ligand>
</feature>
<feature type="site" description="Important for catalysis" evidence="16">
    <location>
        <position position="144"/>
    </location>
</feature>
<dbReference type="PANTHER" id="PTHR42979:SF1">
    <property type="entry name" value="3-ISOPROPYLMALATE DEHYDROGENASE"/>
    <property type="match status" value="1"/>
</dbReference>
<comment type="subcellular location">
    <subcellularLocation>
        <location evidence="3 16">Cytoplasm</location>
    </subcellularLocation>
</comment>
<evidence type="ECO:0000256" key="16">
    <source>
        <dbReference type="HAMAP-Rule" id="MF_01033"/>
    </source>
</evidence>
<dbReference type="FunFam" id="3.40.718.10:FF:000028">
    <property type="entry name" value="3-isopropylmalate dehydrogenase"/>
    <property type="match status" value="1"/>
</dbReference>
<dbReference type="NCBIfam" id="TIGR00169">
    <property type="entry name" value="leuB"/>
    <property type="match status" value="1"/>
</dbReference>
<reference evidence="19" key="1">
    <citation type="submission" date="2023-02" db="EMBL/GenBank/DDBJ databases">
        <title>Proposal of a novel subspecies: Alicyclobacillus hesperidum subspecies aegle.</title>
        <authorList>
            <person name="Goto K."/>
            <person name="Fujii T."/>
            <person name="Yasui K."/>
            <person name="Mochida K."/>
            <person name="Kato-Tanaka Y."/>
            <person name="Morohoshi S."/>
            <person name="An S.Y."/>
            <person name="Kasai H."/>
            <person name="Yokota A."/>
        </authorList>
    </citation>
    <scope>NUCLEOTIDE SEQUENCE</scope>
    <source>
        <strain evidence="19">DSM 12766</strain>
    </source>
</reference>
<feature type="binding site" evidence="16">
    <location>
        <position position="252"/>
    </location>
    <ligand>
        <name>Mg(2+)</name>
        <dbReference type="ChEBI" id="CHEBI:18420"/>
    </ligand>
</feature>
<evidence type="ECO:0000256" key="10">
    <source>
        <dbReference type="ARBA" id="ARBA00022723"/>
    </source>
</evidence>
<evidence type="ECO:0000256" key="11">
    <source>
        <dbReference type="ARBA" id="ARBA00022842"/>
    </source>
</evidence>
<comment type="caution">
    <text evidence="19">The sequence shown here is derived from an EMBL/GenBank/DDBJ whole genome shotgun (WGS) entry which is preliminary data.</text>
</comment>
<dbReference type="PANTHER" id="PTHR42979">
    <property type="entry name" value="3-ISOPROPYLMALATE DEHYDROGENASE"/>
    <property type="match status" value="1"/>
</dbReference>
<comment type="subunit">
    <text evidence="6 16 17">Homodimer.</text>
</comment>
<dbReference type="InterPro" id="IPR019818">
    <property type="entry name" value="IsoCit/isopropylmalate_DH_CS"/>
</dbReference>
<dbReference type="EC" id="1.1.1.85" evidence="16"/>
<dbReference type="SUPFAM" id="SSF53659">
    <property type="entry name" value="Isocitrate/Isopropylmalate dehydrogenase-like"/>
    <property type="match status" value="1"/>
</dbReference>
<evidence type="ECO:0000256" key="2">
    <source>
        <dbReference type="ARBA" id="ARBA00001936"/>
    </source>
</evidence>
<evidence type="ECO:0000256" key="13">
    <source>
        <dbReference type="ARBA" id="ARBA00023027"/>
    </source>
</evidence>
<keyword evidence="10 16" id="KW-0479">Metal-binding</keyword>
<evidence type="ECO:0000256" key="5">
    <source>
        <dbReference type="ARBA" id="ARBA00008319"/>
    </source>
</evidence>
<comment type="pathway">
    <text evidence="4 16 17">Amino-acid biosynthesis; L-leucine biosynthesis; L-leucine from 3-methyl-2-oxobutanoate: step 3/4.</text>
</comment>
<dbReference type="InterPro" id="IPR004429">
    <property type="entry name" value="Isopropylmalate_DH"/>
</dbReference>
<feature type="binding site" evidence="16">
    <location>
        <position position="137"/>
    </location>
    <ligand>
        <name>substrate</name>
    </ligand>
</feature>
<dbReference type="Gene3D" id="3.40.718.10">
    <property type="entry name" value="Isopropylmalate Dehydrogenase"/>
    <property type="match status" value="1"/>
</dbReference>
<keyword evidence="14 16" id="KW-0100">Branched-chain amino acid biosynthesis</keyword>
<dbReference type="SMART" id="SM01329">
    <property type="entry name" value="Iso_dh"/>
    <property type="match status" value="1"/>
</dbReference>
<feature type="site" description="Important for catalysis" evidence="16">
    <location>
        <position position="192"/>
    </location>
</feature>
<evidence type="ECO:0000256" key="3">
    <source>
        <dbReference type="ARBA" id="ARBA00004496"/>
    </source>
</evidence>
<keyword evidence="11 16" id="KW-0460">Magnesium</keyword>
<dbReference type="EMBL" id="BSRA01000002">
    <property type="protein sequence ID" value="GLV12723.1"/>
    <property type="molecule type" value="Genomic_DNA"/>
</dbReference>
<dbReference type="GO" id="GO:0051287">
    <property type="term" value="F:NAD binding"/>
    <property type="evidence" value="ECO:0007669"/>
    <property type="project" value="InterPro"/>
</dbReference>
<feature type="domain" description="Isopropylmalate dehydrogenase-like" evidence="18">
    <location>
        <begin position="7"/>
        <end position="353"/>
    </location>
</feature>
<dbReference type="Proteomes" id="UP001157137">
    <property type="component" value="Unassembled WGS sequence"/>
</dbReference>
<comment type="cofactor">
    <cofactor evidence="2">
        <name>Mn(2+)</name>
        <dbReference type="ChEBI" id="CHEBI:29035"/>
    </cofactor>
</comment>
<evidence type="ECO:0000256" key="15">
    <source>
        <dbReference type="ARBA" id="ARBA00023577"/>
    </source>
</evidence>
<dbReference type="HAMAP" id="MF_01033">
    <property type="entry name" value="LeuB_type1"/>
    <property type="match status" value="1"/>
</dbReference>
<dbReference type="AlphaFoldDB" id="A0AA37U112"/>
<name>A0AA37U112_9BACL</name>
<evidence type="ECO:0000256" key="6">
    <source>
        <dbReference type="ARBA" id="ARBA00011738"/>
    </source>
</evidence>
<keyword evidence="9 16" id="KW-0028">Amino-acid biosynthesis</keyword>
<protein>
    <recommendedName>
        <fullName evidence="16">3-isopropylmalate dehydrogenase</fullName>
        <ecNumber evidence="16">1.1.1.85</ecNumber>
    </recommendedName>
    <alternativeName>
        <fullName evidence="16">3-IPM-DH</fullName>
    </alternativeName>
    <alternativeName>
        <fullName evidence="16">Beta-IPM dehydrogenase</fullName>
        <shortName evidence="16">IMDH</shortName>
    </alternativeName>
</protein>
<dbReference type="GO" id="GO:0005829">
    <property type="term" value="C:cytosol"/>
    <property type="evidence" value="ECO:0007669"/>
    <property type="project" value="TreeGrafter"/>
</dbReference>
<organism evidence="19 20">
    <name type="scientific">Alicyclobacillus hesperidum</name>
    <dbReference type="NCBI Taxonomy" id="89784"/>
    <lineage>
        <taxon>Bacteria</taxon>
        <taxon>Bacillati</taxon>
        <taxon>Bacillota</taxon>
        <taxon>Bacilli</taxon>
        <taxon>Bacillales</taxon>
        <taxon>Alicyclobacillaceae</taxon>
        <taxon>Alicyclobacillus</taxon>
    </lineage>
</organism>
<sequence>MFSMTKRIVILPGDGIGREVTAEARQLLVDVAAALGVQWELDEGLIGGGAYEETGTPLPEETVAKCLRADAVLLGAVGGPKWDSLPGDVRPEAGLLGIRKRLNVFANLRPIRTWPGLMLASPLKSELLEGVDMIIVRELTGGLYFGQPKARVEGGQAVVDTLYYTRGEIERVVRQAFSLAQGRRRKLTSVDKANVLESSRMWREVVNELSAEYPDVAVDHVLVDNAAMQLVTRPNSFDVIVTENMFGDILSDEAAVLTGSIGMLPSASIGGEGPGLYEPVHGSAPDIAGQGIANPLATFLSVAMMLRHSLGYPQAADAIEAAVLAVIEQGVRTRDLAGSNQAFVGTKEMSELVRADVRRRLA</sequence>
<dbReference type="GO" id="GO:0003862">
    <property type="term" value="F:3-isopropylmalate dehydrogenase activity"/>
    <property type="evidence" value="ECO:0007669"/>
    <property type="project" value="UniProtKB-UniRule"/>
</dbReference>
<keyword evidence="13 16" id="KW-0520">NAD</keyword>
<evidence type="ECO:0000256" key="8">
    <source>
        <dbReference type="ARBA" id="ARBA00022490"/>
    </source>
</evidence>
<keyword evidence="7 16" id="KW-0432">Leucine biosynthesis</keyword>
<evidence type="ECO:0000259" key="18">
    <source>
        <dbReference type="SMART" id="SM01329"/>
    </source>
</evidence>
<comment type="cofactor">
    <cofactor evidence="16 17">
        <name>Mg(2+)</name>
        <dbReference type="ChEBI" id="CHEBI:18420"/>
    </cofactor>
    <cofactor evidence="16 17">
        <name>Mn(2+)</name>
        <dbReference type="ChEBI" id="CHEBI:29035"/>
    </cofactor>
    <text evidence="16 17">Binds 1 Mg(2+) or Mn(2+) ion per subunit.</text>
</comment>
<evidence type="ECO:0000256" key="12">
    <source>
        <dbReference type="ARBA" id="ARBA00023002"/>
    </source>
</evidence>
<evidence type="ECO:0000313" key="20">
    <source>
        <dbReference type="Proteomes" id="UP001157137"/>
    </source>
</evidence>
<evidence type="ECO:0000256" key="7">
    <source>
        <dbReference type="ARBA" id="ARBA00022430"/>
    </source>
</evidence>
<gene>
    <name evidence="19" type="primary">leuB_1</name>
    <name evidence="16" type="synonym">leuB</name>
    <name evidence="19" type="ORF">Heshes_04070</name>
</gene>
<dbReference type="GO" id="GO:0009098">
    <property type="term" value="P:L-leucine biosynthetic process"/>
    <property type="evidence" value="ECO:0007669"/>
    <property type="project" value="UniProtKB-UniRule"/>
</dbReference>
<accession>A0AA37U112</accession>
<evidence type="ECO:0000256" key="14">
    <source>
        <dbReference type="ARBA" id="ARBA00023304"/>
    </source>
</evidence>
<feature type="binding site" evidence="16">
    <location>
        <begin position="79"/>
        <end position="92"/>
    </location>
    <ligand>
        <name>NAD(+)</name>
        <dbReference type="ChEBI" id="CHEBI:57540"/>
    </ligand>
</feature>
<keyword evidence="16" id="KW-0464">Manganese</keyword>
<feature type="binding site" evidence="16">
    <location>
        <position position="248"/>
    </location>
    <ligand>
        <name>Mg(2+)</name>
        <dbReference type="ChEBI" id="CHEBI:18420"/>
    </ligand>
</feature>
<comment type="function">
    <text evidence="15 16 17">Catalyzes the oxidation of 3-carboxy-2-hydroxy-4-methylpentanoate (3-isopropylmalate) to 3-carboxy-4-methyl-2-oxopentanoate. The product decarboxylates to 4-methyl-2 oxopentanoate.</text>
</comment>
<keyword evidence="12 16" id="KW-0560">Oxidoreductase</keyword>
<comment type="catalytic activity">
    <reaction evidence="1 16 17">
        <text>(2R,3S)-3-isopropylmalate + NAD(+) = 4-methyl-2-oxopentanoate + CO2 + NADH</text>
        <dbReference type="Rhea" id="RHEA:32271"/>
        <dbReference type="ChEBI" id="CHEBI:16526"/>
        <dbReference type="ChEBI" id="CHEBI:17865"/>
        <dbReference type="ChEBI" id="CHEBI:35121"/>
        <dbReference type="ChEBI" id="CHEBI:57540"/>
        <dbReference type="ChEBI" id="CHEBI:57945"/>
        <dbReference type="EC" id="1.1.1.85"/>
    </reaction>
</comment>
<dbReference type="Pfam" id="PF00180">
    <property type="entry name" value="Iso_dh"/>
    <property type="match status" value="1"/>
</dbReference>
<dbReference type="PROSITE" id="PS00470">
    <property type="entry name" value="IDH_IMDH"/>
    <property type="match status" value="1"/>
</dbReference>
<evidence type="ECO:0000256" key="9">
    <source>
        <dbReference type="ARBA" id="ARBA00022605"/>
    </source>
</evidence>
<evidence type="ECO:0000256" key="4">
    <source>
        <dbReference type="ARBA" id="ARBA00004762"/>
    </source>
</evidence>